<evidence type="ECO:0000256" key="10">
    <source>
        <dbReference type="ARBA" id="ARBA00049243"/>
    </source>
</evidence>
<keyword evidence="8" id="KW-0520">NAD</keyword>
<dbReference type="InterPro" id="IPR036291">
    <property type="entry name" value="NAD(P)-bd_dom_sf"/>
</dbReference>
<evidence type="ECO:0000256" key="3">
    <source>
        <dbReference type="ARBA" id="ARBA00013190"/>
    </source>
</evidence>
<evidence type="ECO:0000259" key="11">
    <source>
        <dbReference type="SMART" id="SM00829"/>
    </source>
</evidence>
<dbReference type="EMBL" id="SOFF01000010">
    <property type="protein sequence ID" value="TFB93869.1"/>
    <property type="molecule type" value="Genomic_DNA"/>
</dbReference>
<dbReference type="GO" id="GO:0046872">
    <property type="term" value="F:metal ion binding"/>
    <property type="evidence" value="ECO:0007669"/>
    <property type="project" value="UniProtKB-KW"/>
</dbReference>
<dbReference type="AlphaFoldDB" id="A0A1H8G5F4"/>
<dbReference type="Gene3D" id="3.90.180.10">
    <property type="entry name" value="Medium-chain alcohol dehydrogenases, catalytic domain"/>
    <property type="match status" value="1"/>
</dbReference>
<dbReference type="OrthoDB" id="3567264at2"/>
<keyword evidence="13" id="KW-1185">Reference proteome</keyword>
<evidence type="ECO:0000256" key="8">
    <source>
        <dbReference type="ARBA" id="ARBA00023027"/>
    </source>
</evidence>
<dbReference type="STRING" id="1424661.SAMN05216281_10750"/>
<dbReference type="GO" id="GO:0004022">
    <property type="term" value="F:alcohol dehydrogenase (NAD+) activity"/>
    <property type="evidence" value="ECO:0007669"/>
    <property type="project" value="UniProtKB-EC"/>
</dbReference>
<dbReference type="FunFam" id="3.40.50.720:FF:000039">
    <property type="entry name" value="Alcohol dehydrogenase AdhP"/>
    <property type="match status" value="1"/>
</dbReference>
<protein>
    <recommendedName>
        <fullName evidence="4">Alcohol dehydrogenase</fullName>
        <ecNumber evidence="3">1.1.1.1</ecNumber>
    </recommendedName>
</protein>
<dbReference type="Proteomes" id="UP000297654">
    <property type="component" value="Unassembled WGS sequence"/>
</dbReference>
<dbReference type="CDD" id="cd08297">
    <property type="entry name" value="CAD3"/>
    <property type="match status" value="1"/>
</dbReference>
<dbReference type="EC" id="1.1.1.1" evidence="3"/>
<evidence type="ECO:0000313" key="12">
    <source>
        <dbReference type="EMBL" id="TFB93869.1"/>
    </source>
</evidence>
<evidence type="ECO:0000256" key="7">
    <source>
        <dbReference type="ARBA" id="ARBA00023002"/>
    </source>
</evidence>
<evidence type="ECO:0000313" key="13">
    <source>
        <dbReference type="Proteomes" id="UP000297654"/>
    </source>
</evidence>
<dbReference type="InterPro" id="IPR011032">
    <property type="entry name" value="GroES-like_sf"/>
</dbReference>
<comment type="catalytic activity">
    <reaction evidence="9">
        <text>a secondary alcohol + NAD(+) = a ketone + NADH + H(+)</text>
        <dbReference type="Rhea" id="RHEA:10740"/>
        <dbReference type="ChEBI" id="CHEBI:15378"/>
        <dbReference type="ChEBI" id="CHEBI:17087"/>
        <dbReference type="ChEBI" id="CHEBI:35681"/>
        <dbReference type="ChEBI" id="CHEBI:57540"/>
        <dbReference type="ChEBI" id="CHEBI:57945"/>
        <dbReference type="EC" id="1.1.1.1"/>
    </reaction>
</comment>
<sequence length="368" mass="39069">MATSGRRGRPARCADSRLPAASGSRVVAIGEGVTEIKVGDRVGNAWLWSACGTCQYCRTGWETLCESQINGGYSVDGSFGEYMIVDARFAVPLPQDADPVDIAPILCAGVTVYKGLKMTEAIAGQWVVVSGIGGLGHIAVQYAKAMGFRVVAVDVADDKLALATTHGAEIVINALHENPVEVIQAKTGGAHGVLVTAVHPAAFGQAIGMTRRGGTIVFNGLPAGDFPAPIFDIVLKGLTIRGSIVGTRQDMEEALAFCNRGEIHPTVSSRTPGEVNTVLDEMRHGKIDGRVVIQYYRTSKTDARSRLSRRPRASVSCVAESRRAVSFSPKRVETHASATAGGIRFGATCYWNAEMPVMARPTTRVLIS</sequence>
<evidence type="ECO:0000256" key="2">
    <source>
        <dbReference type="ARBA" id="ARBA00008072"/>
    </source>
</evidence>
<accession>A0A1H8G5F4</accession>
<keyword evidence="6" id="KW-0862">Zinc</keyword>
<dbReference type="Pfam" id="PF08240">
    <property type="entry name" value="ADH_N"/>
    <property type="match status" value="1"/>
</dbReference>
<dbReference type="Gene3D" id="3.40.50.720">
    <property type="entry name" value="NAD(P)-binding Rossmann-like Domain"/>
    <property type="match status" value="1"/>
</dbReference>
<name>A0A1H8G5F4_9MICO</name>
<dbReference type="InterPro" id="IPR013149">
    <property type="entry name" value="ADH-like_C"/>
</dbReference>
<dbReference type="SMART" id="SM00829">
    <property type="entry name" value="PKS_ER"/>
    <property type="match status" value="1"/>
</dbReference>
<dbReference type="SUPFAM" id="SSF50129">
    <property type="entry name" value="GroES-like"/>
    <property type="match status" value="1"/>
</dbReference>
<evidence type="ECO:0000256" key="1">
    <source>
        <dbReference type="ARBA" id="ARBA00001947"/>
    </source>
</evidence>
<evidence type="ECO:0000256" key="4">
    <source>
        <dbReference type="ARBA" id="ARBA00016352"/>
    </source>
</evidence>
<dbReference type="PANTHER" id="PTHR42940:SF8">
    <property type="entry name" value="VACUOLAR PROTEIN SORTING-ASSOCIATED PROTEIN 11"/>
    <property type="match status" value="1"/>
</dbReference>
<reference evidence="12 13" key="1">
    <citation type="submission" date="2019-03" db="EMBL/GenBank/DDBJ databases">
        <title>Genomics of glacier-inhabiting Cryobacterium strains.</title>
        <authorList>
            <person name="Liu Q."/>
            <person name="Xin Y.-H."/>
        </authorList>
    </citation>
    <scope>NUCLEOTIDE SEQUENCE [LARGE SCALE GENOMIC DNA]</scope>
    <source>
        <strain evidence="12 13">Hh15</strain>
    </source>
</reference>
<evidence type="ECO:0000256" key="5">
    <source>
        <dbReference type="ARBA" id="ARBA00022723"/>
    </source>
</evidence>
<dbReference type="InterPro" id="IPR013154">
    <property type="entry name" value="ADH-like_N"/>
</dbReference>
<dbReference type="SUPFAM" id="SSF51735">
    <property type="entry name" value="NAD(P)-binding Rossmann-fold domains"/>
    <property type="match status" value="1"/>
</dbReference>
<comment type="similarity">
    <text evidence="2">Belongs to the zinc-containing alcohol dehydrogenase family.</text>
</comment>
<dbReference type="InterPro" id="IPR020843">
    <property type="entry name" value="ER"/>
</dbReference>
<keyword evidence="5" id="KW-0479">Metal-binding</keyword>
<comment type="catalytic activity">
    <reaction evidence="10">
        <text>a primary alcohol + NAD(+) = an aldehyde + NADH + H(+)</text>
        <dbReference type="Rhea" id="RHEA:10736"/>
        <dbReference type="ChEBI" id="CHEBI:15378"/>
        <dbReference type="ChEBI" id="CHEBI:15734"/>
        <dbReference type="ChEBI" id="CHEBI:17478"/>
        <dbReference type="ChEBI" id="CHEBI:57540"/>
        <dbReference type="ChEBI" id="CHEBI:57945"/>
        <dbReference type="EC" id="1.1.1.1"/>
    </reaction>
</comment>
<proteinExistence type="inferred from homology"/>
<evidence type="ECO:0000256" key="9">
    <source>
        <dbReference type="ARBA" id="ARBA00049164"/>
    </source>
</evidence>
<evidence type="ECO:0000256" key="6">
    <source>
        <dbReference type="ARBA" id="ARBA00022833"/>
    </source>
</evidence>
<dbReference type="Pfam" id="PF00107">
    <property type="entry name" value="ADH_zinc_N"/>
    <property type="match status" value="1"/>
</dbReference>
<gene>
    <name evidence="12" type="ORF">E3O10_02390</name>
</gene>
<feature type="domain" description="Enoyl reductase (ER)" evidence="11">
    <location>
        <begin position="5"/>
        <end position="293"/>
    </location>
</feature>
<comment type="caution">
    <text evidence="12">The sequence shown here is derived from an EMBL/GenBank/DDBJ whole genome shotgun (WGS) entry which is preliminary data.</text>
</comment>
<dbReference type="PANTHER" id="PTHR42940">
    <property type="entry name" value="ALCOHOL DEHYDROGENASE 1-RELATED"/>
    <property type="match status" value="1"/>
</dbReference>
<keyword evidence="7" id="KW-0560">Oxidoreductase</keyword>
<organism evidence="12 13">
    <name type="scientific">Cryobacterium luteum</name>
    <dbReference type="NCBI Taxonomy" id="1424661"/>
    <lineage>
        <taxon>Bacteria</taxon>
        <taxon>Bacillati</taxon>
        <taxon>Actinomycetota</taxon>
        <taxon>Actinomycetes</taxon>
        <taxon>Micrococcales</taxon>
        <taxon>Microbacteriaceae</taxon>
        <taxon>Cryobacterium</taxon>
    </lineage>
</organism>
<comment type="cofactor">
    <cofactor evidence="1">
        <name>Zn(2+)</name>
        <dbReference type="ChEBI" id="CHEBI:29105"/>
    </cofactor>
</comment>